<keyword evidence="3" id="KW-1185">Reference proteome</keyword>
<proteinExistence type="predicted"/>
<reference evidence="2 3" key="1">
    <citation type="submission" date="2018-07" db="EMBL/GenBank/DDBJ databases">
        <title>Genomic Encyclopedia of Type Strains, Phase IV (KMG-IV): sequencing the most valuable type-strain genomes for metagenomic binning, comparative biology and taxonomic classification.</title>
        <authorList>
            <person name="Goeker M."/>
        </authorList>
    </citation>
    <scope>NUCLEOTIDE SEQUENCE [LARGE SCALE GENOMIC DNA]</scope>
    <source>
        <strain evidence="2 3">DSM 101478</strain>
    </source>
</reference>
<comment type="caution">
    <text evidence="2">The sequence shown here is derived from an EMBL/GenBank/DDBJ whole genome shotgun (WGS) entry which is preliminary data.</text>
</comment>
<dbReference type="Proteomes" id="UP000255317">
    <property type="component" value="Unassembled WGS sequence"/>
</dbReference>
<name>A0A370QJ04_9FLAO</name>
<evidence type="ECO:0000256" key="1">
    <source>
        <dbReference type="SAM" id="Phobius"/>
    </source>
</evidence>
<evidence type="ECO:0000313" key="2">
    <source>
        <dbReference type="EMBL" id="RDK88336.1"/>
    </source>
</evidence>
<dbReference type="OrthoDB" id="1427364at2"/>
<keyword evidence="1" id="KW-0472">Membrane</keyword>
<evidence type="ECO:0000313" key="3">
    <source>
        <dbReference type="Proteomes" id="UP000255317"/>
    </source>
</evidence>
<organism evidence="2 3">
    <name type="scientific">Marinirhabdus gelatinilytica</name>
    <dbReference type="NCBI Taxonomy" id="1703343"/>
    <lineage>
        <taxon>Bacteria</taxon>
        <taxon>Pseudomonadati</taxon>
        <taxon>Bacteroidota</taxon>
        <taxon>Flavobacteriia</taxon>
        <taxon>Flavobacteriales</taxon>
        <taxon>Flavobacteriaceae</taxon>
    </lineage>
</organism>
<dbReference type="RefSeq" id="WP_115122051.1">
    <property type="nucleotide sequence ID" value="NZ_QRAO01000001.1"/>
</dbReference>
<gene>
    <name evidence="2" type="ORF">C8D94_101207</name>
</gene>
<protein>
    <submittedName>
        <fullName evidence="2">Uncharacterized protein</fullName>
    </submittedName>
</protein>
<keyword evidence="1" id="KW-1133">Transmembrane helix</keyword>
<keyword evidence="1" id="KW-0812">Transmembrane</keyword>
<accession>A0A370QJ04</accession>
<sequence>MRGTKKIDWLNHFLEFIVVVIGILLAFQLNTCREAKKEDNLVESHVKNVVEETQFNKQQIEGSLETSKTLLQKLDTLINLTAQKELDRNSAHILSMELMSLDYMYLKKNAYNSLVETGDIRFMDNSQLQKDIISLYEYYTWLEGLDTSTRTSYLENYLPYATKNFDLIHYQAQAAEVYTNKLFRNYLSVYRYSLRYRQQKQEDLLAIVDEFLIKYTP</sequence>
<feature type="transmembrane region" description="Helical" evidence="1">
    <location>
        <begin position="12"/>
        <end position="29"/>
    </location>
</feature>
<dbReference type="AlphaFoldDB" id="A0A370QJ04"/>
<dbReference type="EMBL" id="QRAO01000001">
    <property type="protein sequence ID" value="RDK88336.1"/>
    <property type="molecule type" value="Genomic_DNA"/>
</dbReference>